<dbReference type="PANTHER" id="PTHR12526">
    <property type="entry name" value="GLYCOSYLTRANSFERASE"/>
    <property type="match status" value="1"/>
</dbReference>
<dbReference type="RefSeq" id="WP_090702233.1">
    <property type="nucleotide sequence ID" value="NZ_FNHH01000006.1"/>
</dbReference>
<dbReference type="GO" id="GO:0016757">
    <property type="term" value="F:glycosyltransferase activity"/>
    <property type="evidence" value="ECO:0007669"/>
    <property type="project" value="InterPro"/>
</dbReference>
<dbReference type="InterPro" id="IPR001296">
    <property type="entry name" value="Glyco_trans_1"/>
</dbReference>
<proteinExistence type="predicted"/>
<keyword evidence="1" id="KW-1133">Transmembrane helix</keyword>
<dbReference type="Gene3D" id="3.40.50.2000">
    <property type="entry name" value="Glycogen Phosphorylase B"/>
    <property type="match status" value="2"/>
</dbReference>
<dbReference type="PANTHER" id="PTHR12526:SF638">
    <property type="entry name" value="SPORE COAT PROTEIN SA"/>
    <property type="match status" value="1"/>
</dbReference>
<keyword evidence="1" id="KW-0472">Membrane</keyword>
<feature type="domain" description="Glycosyl transferase family 1" evidence="2">
    <location>
        <begin position="171"/>
        <end position="332"/>
    </location>
</feature>
<keyword evidence="3" id="KW-0808">Transferase</keyword>
<dbReference type="EMBL" id="FNHH01000006">
    <property type="protein sequence ID" value="SDM13550.1"/>
    <property type="molecule type" value="Genomic_DNA"/>
</dbReference>
<sequence>MSKKVLFITSSMSKGGAETQLIKVALFLRSLNYQILIIALKPINEFDMDYEKEGIPVLFLKDWSKNPVKNLHVINKTIKEFKPDIVIAFMFIAIIFARLFKLYLRFKLISSVRIAVLPTKWYLPYILTSGLDDILVYNSSASKINFEKNLFADKNGIVINNGISIPELNIQPAVNLNPEKFVWVCLAHFRWNKDYNTLFKAIALLKHLNFIVDIIGEYTDQNNPFSIIKELNIESHVNIMGFKQNATQYLEHADAFVLSSFSEGMPNALLEAMAFSKPVVVTNIECNVEILNASGCGVLFKRSNEYDLANKMMDMMNITSPERNSMGIRGRNYVQKNFAEENVMNNWLTIIDQYSGDREFILSK</sequence>
<dbReference type="AlphaFoldDB" id="A0A1G9QRR8"/>
<evidence type="ECO:0000313" key="4">
    <source>
        <dbReference type="Proteomes" id="UP000199226"/>
    </source>
</evidence>
<accession>A0A1G9QRR8</accession>
<dbReference type="SUPFAM" id="SSF53756">
    <property type="entry name" value="UDP-Glycosyltransferase/glycogen phosphorylase"/>
    <property type="match status" value="1"/>
</dbReference>
<dbReference type="OrthoDB" id="791981at2"/>
<evidence type="ECO:0000256" key="1">
    <source>
        <dbReference type="SAM" id="Phobius"/>
    </source>
</evidence>
<dbReference type="Pfam" id="PF00534">
    <property type="entry name" value="Glycos_transf_1"/>
    <property type="match status" value="1"/>
</dbReference>
<protein>
    <submittedName>
        <fullName evidence="3">Glycosyltransferase involved in cell wall bisynthesis</fullName>
    </submittedName>
</protein>
<keyword evidence="4" id="KW-1185">Reference proteome</keyword>
<evidence type="ECO:0000313" key="3">
    <source>
        <dbReference type="EMBL" id="SDM13550.1"/>
    </source>
</evidence>
<dbReference type="STRING" id="990371.SAMN05421813_106166"/>
<gene>
    <name evidence="3" type="ORF">SAMN05421813_106166</name>
</gene>
<reference evidence="4" key="1">
    <citation type="submission" date="2016-10" db="EMBL/GenBank/DDBJ databases">
        <authorList>
            <person name="Varghese N."/>
            <person name="Submissions S."/>
        </authorList>
    </citation>
    <scope>NUCLEOTIDE SEQUENCE [LARGE SCALE GENOMIC DNA]</scope>
    <source>
        <strain evidence="4">DSM 24536</strain>
    </source>
</reference>
<organism evidence="3 4">
    <name type="scientific">Daejeonella rubra</name>
    <dbReference type="NCBI Taxonomy" id="990371"/>
    <lineage>
        <taxon>Bacteria</taxon>
        <taxon>Pseudomonadati</taxon>
        <taxon>Bacteroidota</taxon>
        <taxon>Sphingobacteriia</taxon>
        <taxon>Sphingobacteriales</taxon>
        <taxon>Sphingobacteriaceae</taxon>
        <taxon>Daejeonella</taxon>
    </lineage>
</organism>
<keyword evidence="1" id="KW-0812">Transmembrane</keyword>
<feature type="transmembrane region" description="Helical" evidence="1">
    <location>
        <begin position="85"/>
        <end position="104"/>
    </location>
</feature>
<name>A0A1G9QRR8_9SPHI</name>
<evidence type="ECO:0000259" key="2">
    <source>
        <dbReference type="Pfam" id="PF00534"/>
    </source>
</evidence>
<dbReference type="Proteomes" id="UP000199226">
    <property type="component" value="Unassembled WGS sequence"/>
</dbReference>